<evidence type="ECO:0000313" key="5">
    <source>
        <dbReference type="Proteomes" id="UP000184356"/>
    </source>
</evidence>
<feature type="region of interest" description="Disordered" evidence="3">
    <location>
        <begin position="321"/>
        <end position="351"/>
    </location>
</feature>
<comment type="similarity">
    <text evidence="1 2">Belongs to the nucleosome assembly protein (NAP) family.</text>
</comment>
<evidence type="ECO:0000256" key="1">
    <source>
        <dbReference type="ARBA" id="ARBA00009947"/>
    </source>
</evidence>
<dbReference type="Proteomes" id="UP000184356">
    <property type="component" value="Unassembled WGS sequence"/>
</dbReference>
<gene>
    <name evidence="4" type="ORF">ASPSYDRAFT_161605</name>
</gene>
<feature type="region of interest" description="Disordered" evidence="3">
    <location>
        <begin position="250"/>
        <end position="296"/>
    </location>
</feature>
<dbReference type="PANTHER" id="PTHR11875">
    <property type="entry name" value="TESTIS-SPECIFIC Y-ENCODED PROTEIN"/>
    <property type="match status" value="1"/>
</dbReference>
<organism evidence="4 5">
    <name type="scientific">Aspergillus sydowii CBS 593.65</name>
    <dbReference type="NCBI Taxonomy" id="1036612"/>
    <lineage>
        <taxon>Eukaryota</taxon>
        <taxon>Fungi</taxon>
        <taxon>Dikarya</taxon>
        <taxon>Ascomycota</taxon>
        <taxon>Pezizomycotina</taxon>
        <taxon>Eurotiomycetes</taxon>
        <taxon>Eurotiomycetidae</taxon>
        <taxon>Eurotiales</taxon>
        <taxon>Aspergillaceae</taxon>
        <taxon>Aspergillus</taxon>
        <taxon>Aspergillus subgen. Nidulantes</taxon>
    </lineage>
</organism>
<dbReference type="OrthoDB" id="19419at2759"/>
<dbReference type="VEuPathDB" id="FungiDB:ASPSYDRAFT_161605"/>
<name>A0A1L9T355_9EURO</name>
<dbReference type="RefSeq" id="XP_040697653.1">
    <property type="nucleotide sequence ID" value="XM_040843007.1"/>
</dbReference>
<evidence type="ECO:0000256" key="2">
    <source>
        <dbReference type="RuleBase" id="RU003876"/>
    </source>
</evidence>
<dbReference type="Gene3D" id="3.30.1120.90">
    <property type="entry name" value="Nucleosome assembly protein"/>
    <property type="match status" value="1"/>
</dbReference>
<feature type="compositionally biased region" description="Basic and acidic residues" evidence="3">
    <location>
        <begin position="256"/>
        <end position="271"/>
    </location>
</feature>
<keyword evidence="5" id="KW-1185">Reference proteome</keyword>
<evidence type="ECO:0008006" key="6">
    <source>
        <dbReference type="Google" id="ProtNLM"/>
    </source>
</evidence>
<dbReference type="EMBL" id="KV878596">
    <property type="protein sequence ID" value="OJJ53847.1"/>
    <property type="molecule type" value="Genomic_DNA"/>
</dbReference>
<dbReference type="Pfam" id="PF00956">
    <property type="entry name" value="NAP"/>
    <property type="match status" value="1"/>
</dbReference>
<feature type="compositionally biased region" description="Acidic residues" evidence="3">
    <location>
        <begin position="272"/>
        <end position="289"/>
    </location>
</feature>
<reference evidence="5" key="1">
    <citation type="journal article" date="2017" name="Genome Biol.">
        <title>Comparative genomics reveals high biological diversity and specific adaptations in the industrially and medically important fungal genus Aspergillus.</title>
        <authorList>
            <person name="de Vries R.P."/>
            <person name="Riley R."/>
            <person name="Wiebenga A."/>
            <person name="Aguilar-Osorio G."/>
            <person name="Amillis S."/>
            <person name="Uchima C.A."/>
            <person name="Anderluh G."/>
            <person name="Asadollahi M."/>
            <person name="Askin M."/>
            <person name="Barry K."/>
            <person name="Battaglia E."/>
            <person name="Bayram O."/>
            <person name="Benocci T."/>
            <person name="Braus-Stromeyer S.A."/>
            <person name="Caldana C."/>
            <person name="Canovas D."/>
            <person name="Cerqueira G.C."/>
            <person name="Chen F."/>
            <person name="Chen W."/>
            <person name="Choi C."/>
            <person name="Clum A."/>
            <person name="Dos Santos R.A."/>
            <person name="Damasio A.R."/>
            <person name="Diallinas G."/>
            <person name="Emri T."/>
            <person name="Fekete E."/>
            <person name="Flipphi M."/>
            <person name="Freyberg S."/>
            <person name="Gallo A."/>
            <person name="Gournas C."/>
            <person name="Habgood R."/>
            <person name="Hainaut M."/>
            <person name="Harispe M.L."/>
            <person name="Henrissat B."/>
            <person name="Hilden K.S."/>
            <person name="Hope R."/>
            <person name="Hossain A."/>
            <person name="Karabika E."/>
            <person name="Karaffa L."/>
            <person name="Karanyi Z."/>
            <person name="Krasevec N."/>
            <person name="Kuo A."/>
            <person name="Kusch H."/>
            <person name="LaButti K."/>
            <person name="Lagendijk E.L."/>
            <person name="Lapidus A."/>
            <person name="Levasseur A."/>
            <person name="Lindquist E."/>
            <person name="Lipzen A."/>
            <person name="Logrieco A.F."/>
            <person name="MacCabe A."/>
            <person name="Maekelae M.R."/>
            <person name="Malavazi I."/>
            <person name="Melin P."/>
            <person name="Meyer V."/>
            <person name="Mielnichuk N."/>
            <person name="Miskei M."/>
            <person name="Molnar A.P."/>
            <person name="Mule G."/>
            <person name="Ngan C.Y."/>
            <person name="Orejas M."/>
            <person name="Orosz E."/>
            <person name="Ouedraogo J.P."/>
            <person name="Overkamp K.M."/>
            <person name="Park H.-S."/>
            <person name="Perrone G."/>
            <person name="Piumi F."/>
            <person name="Punt P.J."/>
            <person name="Ram A.F."/>
            <person name="Ramon A."/>
            <person name="Rauscher S."/>
            <person name="Record E."/>
            <person name="Riano-Pachon D.M."/>
            <person name="Robert V."/>
            <person name="Roehrig J."/>
            <person name="Ruller R."/>
            <person name="Salamov A."/>
            <person name="Salih N.S."/>
            <person name="Samson R.A."/>
            <person name="Sandor E."/>
            <person name="Sanguinetti M."/>
            <person name="Schuetze T."/>
            <person name="Sepcic K."/>
            <person name="Shelest E."/>
            <person name="Sherlock G."/>
            <person name="Sophianopoulou V."/>
            <person name="Squina F.M."/>
            <person name="Sun H."/>
            <person name="Susca A."/>
            <person name="Todd R.B."/>
            <person name="Tsang A."/>
            <person name="Unkles S.E."/>
            <person name="van de Wiele N."/>
            <person name="van Rossen-Uffink D."/>
            <person name="Oliveira J.V."/>
            <person name="Vesth T.C."/>
            <person name="Visser J."/>
            <person name="Yu J.-H."/>
            <person name="Zhou M."/>
            <person name="Andersen M.R."/>
            <person name="Archer D.B."/>
            <person name="Baker S.E."/>
            <person name="Benoit I."/>
            <person name="Brakhage A.A."/>
            <person name="Braus G.H."/>
            <person name="Fischer R."/>
            <person name="Frisvad J.C."/>
            <person name="Goldman G.H."/>
            <person name="Houbraken J."/>
            <person name="Oakley B."/>
            <person name="Pocsi I."/>
            <person name="Scazzocchio C."/>
            <person name="Seiboth B."/>
            <person name="vanKuyk P.A."/>
            <person name="Wortman J."/>
            <person name="Dyer P.S."/>
            <person name="Grigoriev I.V."/>
        </authorList>
    </citation>
    <scope>NUCLEOTIDE SEQUENCE [LARGE SCALE GENOMIC DNA]</scope>
    <source>
        <strain evidence="5">CBS 593.65</strain>
    </source>
</reference>
<dbReference type="InterPro" id="IPR037231">
    <property type="entry name" value="NAP-like_sf"/>
</dbReference>
<dbReference type="GO" id="GO:0006334">
    <property type="term" value="P:nucleosome assembly"/>
    <property type="evidence" value="ECO:0007669"/>
    <property type="project" value="InterPro"/>
</dbReference>
<evidence type="ECO:0000256" key="3">
    <source>
        <dbReference type="SAM" id="MobiDB-lite"/>
    </source>
</evidence>
<protein>
    <recommendedName>
        <fullName evidence="6">BSD domain-containing protein</fullName>
    </recommendedName>
</protein>
<dbReference type="InterPro" id="IPR002164">
    <property type="entry name" value="NAP_family"/>
</dbReference>
<dbReference type="GO" id="GO:0005634">
    <property type="term" value="C:nucleus"/>
    <property type="evidence" value="ECO:0007669"/>
    <property type="project" value="InterPro"/>
</dbReference>
<dbReference type="GeneID" id="63759080"/>
<feature type="compositionally biased region" description="Acidic residues" evidence="3">
    <location>
        <begin position="321"/>
        <end position="342"/>
    </location>
</feature>
<sequence>MSNDQQQDLAERVSEPIVPPQVAKDIGVLEQQFIRAEVEQLRQSIVSFRPLFEKRAKIVSHPEVQNNFWIRVLSNAPGEIDEYITSSDAAILGSSLSNLTVERFEVNEKGEGEPRSVRFIFEFNTGESNPFFEDKKLVKDFYWRKQVLTTPSGKKRTWDGLVSEPVRINWKKDMDVTKGLLDATCDLYEAEKKGGDRKELPEFKKLIEKLAVIEAIDEEEDEEDDDPMGGSSGQSFFNFFGYRGGDVTAEQSAAATKEENEKLEKILKGENVEDDEADDDEDVDDDFDQIESFPDGPELANALADDLWPNALKYYVQSFDDTPDFDFDEIDDEDEEDEEDDESHPRKKTKV</sequence>
<dbReference type="SUPFAM" id="SSF143113">
    <property type="entry name" value="NAP-like"/>
    <property type="match status" value="1"/>
</dbReference>
<dbReference type="STRING" id="1036612.A0A1L9T355"/>
<dbReference type="AlphaFoldDB" id="A0A1L9T355"/>
<proteinExistence type="inferred from homology"/>
<accession>A0A1L9T355</accession>
<evidence type="ECO:0000313" key="4">
    <source>
        <dbReference type="EMBL" id="OJJ53847.1"/>
    </source>
</evidence>